<dbReference type="SUPFAM" id="SSF52980">
    <property type="entry name" value="Restriction endonuclease-like"/>
    <property type="match status" value="1"/>
</dbReference>
<dbReference type="Gene3D" id="3.40.50.10130">
    <property type="match status" value="1"/>
</dbReference>
<keyword evidence="3" id="KW-1185">Reference proteome</keyword>
<dbReference type="InterPro" id="IPR006166">
    <property type="entry name" value="ERCC4_domain"/>
</dbReference>
<sequence>MPTERPVRFGATILTDNREQHPYAFAALRADKRQGGGPMLIETKTVCLNTGDYSLDGYADRVAVERKSLNDLFHTIGQARDRFERELERLSVMDTALVMIEADWLTIFTSPPKHSQLDPKVVFRSILAWVQRFPRVHWFPAPDRQFAEATTFRFLERFHREREREQHEKGKR</sequence>
<protein>
    <recommendedName>
        <fullName evidence="1">ERCC4 domain-containing protein</fullName>
    </recommendedName>
</protein>
<evidence type="ECO:0000259" key="1">
    <source>
        <dbReference type="Pfam" id="PF02732"/>
    </source>
</evidence>
<name>A0A6M5YMB3_9BACT</name>
<accession>A0A6M5YMB3</accession>
<gene>
    <name evidence="2" type="ORF">FTUN_2256</name>
</gene>
<dbReference type="KEGG" id="ftj:FTUN_2256"/>
<dbReference type="Pfam" id="PF02732">
    <property type="entry name" value="ERCC4"/>
    <property type="match status" value="1"/>
</dbReference>
<dbReference type="Proteomes" id="UP000503447">
    <property type="component" value="Chromosome"/>
</dbReference>
<feature type="domain" description="ERCC4" evidence="1">
    <location>
        <begin position="35"/>
        <end position="143"/>
    </location>
</feature>
<dbReference type="GO" id="GO:0003677">
    <property type="term" value="F:DNA binding"/>
    <property type="evidence" value="ECO:0007669"/>
    <property type="project" value="InterPro"/>
</dbReference>
<dbReference type="EMBL" id="CP053452">
    <property type="protein sequence ID" value="QJW94734.1"/>
    <property type="molecule type" value="Genomic_DNA"/>
</dbReference>
<dbReference type="GO" id="GO:0004518">
    <property type="term" value="F:nuclease activity"/>
    <property type="evidence" value="ECO:0007669"/>
    <property type="project" value="InterPro"/>
</dbReference>
<evidence type="ECO:0000313" key="3">
    <source>
        <dbReference type="Proteomes" id="UP000503447"/>
    </source>
</evidence>
<dbReference type="RefSeq" id="WP_171470664.1">
    <property type="nucleotide sequence ID" value="NZ_CP053452.2"/>
</dbReference>
<organism evidence="2 3">
    <name type="scientific">Frigoriglobus tundricola</name>
    <dbReference type="NCBI Taxonomy" id="2774151"/>
    <lineage>
        <taxon>Bacteria</taxon>
        <taxon>Pseudomonadati</taxon>
        <taxon>Planctomycetota</taxon>
        <taxon>Planctomycetia</taxon>
        <taxon>Gemmatales</taxon>
        <taxon>Gemmataceae</taxon>
        <taxon>Frigoriglobus</taxon>
    </lineage>
</organism>
<dbReference type="AlphaFoldDB" id="A0A6M5YMB3"/>
<reference evidence="3" key="1">
    <citation type="submission" date="2020-05" db="EMBL/GenBank/DDBJ databases">
        <title>Frigoriglobus tundricola gen. nov., sp. nov., a psychrotolerant cellulolytic planctomycete of the family Gemmataceae with two divergent copies of 16S rRNA gene.</title>
        <authorList>
            <person name="Kulichevskaya I.S."/>
            <person name="Ivanova A.A."/>
            <person name="Naumoff D.G."/>
            <person name="Beletsky A.V."/>
            <person name="Rijpstra W.I.C."/>
            <person name="Sinninghe Damste J.S."/>
            <person name="Mardanov A.V."/>
            <person name="Ravin N.V."/>
            <person name="Dedysh S.N."/>
        </authorList>
    </citation>
    <scope>NUCLEOTIDE SEQUENCE [LARGE SCALE GENOMIC DNA]</scope>
    <source>
        <strain evidence="3">PL17</strain>
    </source>
</reference>
<dbReference type="GO" id="GO:0006259">
    <property type="term" value="P:DNA metabolic process"/>
    <property type="evidence" value="ECO:0007669"/>
    <property type="project" value="UniProtKB-ARBA"/>
</dbReference>
<dbReference type="InterPro" id="IPR011335">
    <property type="entry name" value="Restrct_endonuc-II-like"/>
</dbReference>
<evidence type="ECO:0000313" key="2">
    <source>
        <dbReference type="EMBL" id="QJW94734.1"/>
    </source>
</evidence>
<proteinExistence type="predicted"/>